<dbReference type="Pfam" id="PF12969">
    <property type="entry name" value="DUF3857"/>
    <property type="match status" value="1"/>
</dbReference>
<gene>
    <name evidence="3" type="ordered locus">Runsl_1510</name>
</gene>
<proteinExistence type="predicted"/>
<evidence type="ECO:0000256" key="1">
    <source>
        <dbReference type="SAM" id="SignalP"/>
    </source>
</evidence>
<evidence type="ECO:0000313" key="4">
    <source>
        <dbReference type="Proteomes" id="UP000000493"/>
    </source>
</evidence>
<dbReference type="RefSeq" id="WP_013927251.1">
    <property type="nucleotide sequence ID" value="NC_015703.1"/>
</dbReference>
<dbReference type="AlphaFoldDB" id="A0A7U3ZIU9"/>
<feature type="signal peptide" evidence="1">
    <location>
        <begin position="1"/>
        <end position="18"/>
    </location>
</feature>
<dbReference type="Gene3D" id="2.60.40.3140">
    <property type="match status" value="1"/>
</dbReference>
<evidence type="ECO:0000313" key="3">
    <source>
        <dbReference type="EMBL" id="AEI47935.1"/>
    </source>
</evidence>
<protein>
    <recommendedName>
        <fullName evidence="2">DUF3857 domain-containing protein</fullName>
    </recommendedName>
</protein>
<feature type="domain" description="DUF3857" evidence="2">
    <location>
        <begin position="74"/>
        <end position="218"/>
    </location>
</feature>
<dbReference type="EMBL" id="CP002859">
    <property type="protein sequence ID" value="AEI47935.1"/>
    <property type="molecule type" value="Genomic_DNA"/>
</dbReference>
<accession>A0A7U3ZIU9</accession>
<feature type="chain" id="PRO_5030632699" description="DUF3857 domain-containing protein" evidence="1">
    <location>
        <begin position="19"/>
        <end position="650"/>
    </location>
</feature>
<dbReference type="KEGG" id="rsi:Runsl_1510"/>
<dbReference type="Proteomes" id="UP000000493">
    <property type="component" value="Chromosome"/>
</dbReference>
<reference evidence="3 4" key="2">
    <citation type="journal article" date="2012" name="Stand. Genomic Sci.">
        <title>Complete genome sequence of the aquatic bacterium Runella slithyformis type strain (LSU 4(T)).</title>
        <authorList>
            <person name="Copeland A."/>
            <person name="Zhang X."/>
            <person name="Misra M."/>
            <person name="Lapidus A."/>
            <person name="Nolan M."/>
            <person name="Lucas S."/>
            <person name="Deshpande S."/>
            <person name="Cheng J.F."/>
            <person name="Tapia R."/>
            <person name="Goodwin L.A."/>
            <person name="Pitluck S."/>
            <person name="Liolios K."/>
            <person name="Pagani I."/>
            <person name="Ivanova N."/>
            <person name="Mikhailova N."/>
            <person name="Pati A."/>
            <person name="Chen A."/>
            <person name="Palaniappan K."/>
            <person name="Land M."/>
            <person name="Hauser L."/>
            <person name="Pan C."/>
            <person name="Jeffries C.D."/>
            <person name="Detter J.C."/>
            <person name="Brambilla E.M."/>
            <person name="Rohde M."/>
            <person name="Djao O.D."/>
            <person name="Goker M."/>
            <person name="Sikorski J."/>
            <person name="Tindall B.J."/>
            <person name="Woyke T."/>
            <person name="Bristow J."/>
            <person name="Eisen J.A."/>
            <person name="Markowitz V."/>
            <person name="Hugenholtz P."/>
            <person name="Kyrpides N.C."/>
            <person name="Klenk H.P."/>
            <person name="Mavromatis K."/>
        </authorList>
    </citation>
    <scope>NUCLEOTIDE SEQUENCE [LARGE SCALE GENOMIC DNA]</scope>
    <source>
        <strain evidence="4">ATCC 29530 / DSM 19594 / LMG 11500 / NCIMB 11436 / LSU 4</strain>
    </source>
</reference>
<organism evidence="3 4">
    <name type="scientific">Runella slithyformis (strain ATCC 29530 / DSM 19594 / LMG 11500 / NCIMB 11436 / LSU 4)</name>
    <dbReference type="NCBI Taxonomy" id="761193"/>
    <lineage>
        <taxon>Bacteria</taxon>
        <taxon>Pseudomonadati</taxon>
        <taxon>Bacteroidota</taxon>
        <taxon>Cytophagia</taxon>
        <taxon>Cytophagales</taxon>
        <taxon>Spirosomataceae</taxon>
        <taxon>Runella</taxon>
    </lineage>
</organism>
<evidence type="ECO:0000259" key="2">
    <source>
        <dbReference type="Pfam" id="PF12969"/>
    </source>
</evidence>
<reference evidence="4" key="1">
    <citation type="submission" date="2011-06" db="EMBL/GenBank/DDBJ databases">
        <title>The complete genome of chromosome of Runella slithyformis DSM 19594.</title>
        <authorList>
            <consortium name="US DOE Joint Genome Institute (JGI-PGF)"/>
            <person name="Lucas S."/>
            <person name="Han J."/>
            <person name="Lapidus A."/>
            <person name="Bruce D."/>
            <person name="Goodwin L."/>
            <person name="Pitluck S."/>
            <person name="Peters L."/>
            <person name="Kyrpides N."/>
            <person name="Mavromatis K."/>
            <person name="Ivanova N."/>
            <person name="Ovchinnikova G."/>
            <person name="Zhang X."/>
            <person name="Misra M."/>
            <person name="Detter J.C."/>
            <person name="Tapia R."/>
            <person name="Han C."/>
            <person name="Land M."/>
            <person name="Hauser L."/>
            <person name="Markowitz V."/>
            <person name="Cheng J.-F."/>
            <person name="Hugenholtz P."/>
            <person name="Woyke T."/>
            <person name="Wu D."/>
            <person name="Tindall B."/>
            <person name="Faehrich R."/>
            <person name="Brambilla E."/>
            <person name="Klenk H.-P."/>
            <person name="Eisen J.A."/>
        </authorList>
    </citation>
    <scope>NUCLEOTIDE SEQUENCE [LARGE SCALE GENOMIC DNA]</scope>
    <source>
        <strain evidence="4">ATCC 29530 / DSM 19594 / LMG 11500 / NCIMB 11436 / LSU 4</strain>
    </source>
</reference>
<dbReference type="InterPro" id="IPR024618">
    <property type="entry name" value="DUF3857"/>
</dbReference>
<keyword evidence="1" id="KW-0732">Signal</keyword>
<keyword evidence="4" id="KW-1185">Reference proteome</keyword>
<sequence length="650" mass="74032">MKHFCWIALILITATSYAQDVAFKKIIENQKVDPTLATLTEAEQNESGVLLRNRLFIEYTFDSLGQFACIQGIYKRIRINDSKAIEMYNKIVLPVPNTNDLLYLKARSISKNGTVKEVGLEAVKELEEQGRVYKILAVEGLETGGELEYITLFRRNSTLFGSEILQSDIPVRSSELKIITPSYLQFEAKVYNAPASIRTDTLNDKRTMTVLVNDLKPIHEEKYANIKANLVRADYKLSYNISRSEDRLYTWQSAAETFFDYLRTGLDESKKDVNALLVKEKIKGLAPELAIKKFENYAKTNIAVKEEEDAETASEILKKQYASKAGMMRLYITALESLNIPYEIVVGTSRANAVFDKEFDSWSFLDEYLLYFPATKKFLDPNSPILRYGMIDQFMEGNYALFIKKKKEGIEILPEGEIRFIPFSTIADNHDDLAIEVSFSPTMDQVQGKVTRQMTGHQAAQLRPYYHFVKAEEERKNLTNEVIKSTLKPDVTYTNVLIKNTNLNSDEAFKPFILSTDIVLKSVVERAGKKYLFKVGELIGPQVEMYNEGARQFAIDMGNAHSYKRVLKIHIPAGYKVSGLESLKRHITDGKTESILGFISDYKLEGGLLTVTIDEYYKQVLQPIDTYDSFQKIINAAADFNKVTLLLEKN</sequence>
<name>A0A7U3ZIU9_RUNSL</name>